<evidence type="ECO:0000313" key="2">
    <source>
        <dbReference type="EMBL" id="CAD9068205.1"/>
    </source>
</evidence>
<dbReference type="EMBL" id="HBGB01039564">
    <property type="protein sequence ID" value="CAD9068205.1"/>
    <property type="molecule type" value="Transcribed_RNA"/>
</dbReference>
<proteinExistence type="predicted"/>
<reference evidence="2" key="1">
    <citation type="submission" date="2021-01" db="EMBL/GenBank/DDBJ databases">
        <authorList>
            <person name="Corre E."/>
            <person name="Pelletier E."/>
            <person name="Niang G."/>
            <person name="Scheremetjew M."/>
            <person name="Finn R."/>
            <person name="Kale V."/>
            <person name="Holt S."/>
            <person name="Cochrane G."/>
            <person name="Meng A."/>
            <person name="Brown T."/>
            <person name="Cohen L."/>
        </authorList>
    </citation>
    <scope>NUCLEOTIDE SEQUENCE</scope>
    <source>
        <strain evidence="2">CCMP3346</strain>
    </source>
</reference>
<dbReference type="AlphaFoldDB" id="A0A7S1KBC1"/>
<sequence length="134" mass="14620">MLLAAFVSERSAYEVLKDGRKGKARHMSVPILTIIDGSSLTRRLGAAPPLSLCAPSRQHLTSNTESRSLSPQVRCLFRANATQKVGRARKTHTAHASGRHMNGKYTHAPGRPAGIIHTHSSKKKESIFSLLVSR</sequence>
<organism evidence="2">
    <name type="scientific">Vitrella brassicaformis</name>
    <dbReference type="NCBI Taxonomy" id="1169539"/>
    <lineage>
        <taxon>Eukaryota</taxon>
        <taxon>Sar</taxon>
        <taxon>Alveolata</taxon>
        <taxon>Colpodellida</taxon>
        <taxon>Vitrellaceae</taxon>
        <taxon>Vitrella</taxon>
    </lineage>
</organism>
<protein>
    <submittedName>
        <fullName evidence="2">Uncharacterized protein</fullName>
    </submittedName>
</protein>
<gene>
    <name evidence="2" type="ORF">VBRA1451_LOCUS23279</name>
</gene>
<feature type="region of interest" description="Disordered" evidence="1">
    <location>
        <begin position="91"/>
        <end position="114"/>
    </location>
</feature>
<evidence type="ECO:0000256" key="1">
    <source>
        <dbReference type="SAM" id="MobiDB-lite"/>
    </source>
</evidence>
<feature type="compositionally biased region" description="Basic residues" evidence="1">
    <location>
        <begin position="91"/>
        <end position="102"/>
    </location>
</feature>
<accession>A0A7S1KBC1</accession>
<name>A0A7S1KBC1_9ALVE</name>